<evidence type="ECO:0000313" key="1">
    <source>
        <dbReference type="EMBL" id="OQB41777.1"/>
    </source>
</evidence>
<reference evidence="1" key="1">
    <citation type="submission" date="2017-02" db="EMBL/GenBank/DDBJ databases">
        <title>Delving into the versatile metabolic prowess of the omnipresent phylum Bacteroidetes.</title>
        <authorList>
            <person name="Nobu M.K."/>
            <person name="Mei R."/>
            <person name="Narihiro T."/>
            <person name="Kuroda K."/>
            <person name="Liu W.-T."/>
        </authorList>
    </citation>
    <scope>NUCLEOTIDE SEQUENCE</scope>
    <source>
        <strain evidence="1">ADurb.Bin160</strain>
    </source>
</reference>
<accession>A0A1V5ZNH3</accession>
<proteinExistence type="predicted"/>
<name>A0A1V5ZNH3_9BACT</name>
<dbReference type="EMBL" id="MWDB01000011">
    <property type="protein sequence ID" value="OQB41777.1"/>
    <property type="molecule type" value="Genomic_DNA"/>
</dbReference>
<protein>
    <submittedName>
        <fullName evidence="1">Uncharacterized protein</fullName>
    </submittedName>
</protein>
<gene>
    <name evidence="1" type="ORF">BWY04_00669</name>
</gene>
<dbReference type="AlphaFoldDB" id="A0A1V5ZNH3"/>
<dbReference type="Proteomes" id="UP000485621">
    <property type="component" value="Unassembled WGS sequence"/>
</dbReference>
<comment type="caution">
    <text evidence="1">The sequence shown here is derived from an EMBL/GenBank/DDBJ whole genome shotgun (WGS) entry which is preliminary data.</text>
</comment>
<organism evidence="1">
    <name type="scientific">candidate division CPR1 bacterium ADurb.Bin160</name>
    <dbReference type="NCBI Taxonomy" id="1852826"/>
    <lineage>
        <taxon>Bacteria</taxon>
        <taxon>candidate division CPR1</taxon>
    </lineage>
</organism>
<sequence>MLDFCVRENIDKTQYLETVEQEFTLKTKELEQTKNTSTKSQIDKNKQNEWYSTKLELKKYDDKILELVEKENVVKNEIEEMKQNL</sequence>